<proteinExistence type="predicted"/>
<dbReference type="VEuPathDB" id="CryptoDB:Vbra_12177"/>
<reference evidence="1 2" key="1">
    <citation type="submission" date="2014-11" db="EMBL/GenBank/DDBJ databases">
        <authorList>
            <person name="Zhu J."/>
            <person name="Qi W."/>
            <person name="Song R."/>
        </authorList>
    </citation>
    <scope>NUCLEOTIDE SEQUENCE [LARGE SCALE GENOMIC DNA]</scope>
</reference>
<protein>
    <submittedName>
        <fullName evidence="1">Uncharacterized protein</fullName>
    </submittedName>
</protein>
<dbReference type="PhylomeDB" id="A0A0G4EKX7"/>
<dbReference type="Proteomes" id="UP000041254">
    <property type="component" value="Unassembled WGS sequence"/>
</dbReference>
<gene>
    <name evidence="1" type="ORF">Vbra_12177</name>
</gene>
<dbReference type="InParanoid" id="A0A0G4EKX7"/>
<evidence type="ECO:0000313" key="1">
    <source>
        <dbReference type="EMBL" id="CEL97307.1"/>
    </source>
</evidence>
<accession>A0A0G4EKX7</accession>
<name>A0A0G4EKX7_VITBC</name>
<dbReference type="AlphaFoldDB" id="A0A0G4EKX7"/>
<organism evidence="1 2">
    <name type="scientific">Vitrella brassicaformis (strain CCMP3155)</name>
    <dbReference type="NCBI Taxonomy" id="1169540"/>
    <lineage>
        <taxon>Eukaryota</taxon>
        <taxon>Sar</taxon>
        <taxon>Alveolata</taxon>
        <taxon>Colpodellida</taxon>
        <taxon>Vitrellaceae</taxon>
        <taxon>Vitrella</taxon>
    </lineage>
</organism>
<dbReference type="EMBL" id="CDMY01000255">
    <property type="protein sequence ID" value="CEL97307.1"/>
    <property type="molecule type" value="Genomic_DNA"/>
</dbReference>
<sequence length="308" mass="34781">MTPFHRIAPLSGHSHIESLKLFVLPYNHADRRERLIKEAEIKRDRLRSVLGKSPLVGIYEPHCHTDPSSPATLVIEHQDGHVSEEECLIIALQLLPGEGAMHADQYTIHAHMDLSVSLFSVSCKEWQPVDDFLKEHSFSKLAQLKENEAEKDPEDIRKKLQSLVLGLRLYRRCNRVAVQLGVLTLDNFSKDVFLKKCFLERLEVPGSLQLPSSEPLAPEGAKLIDLTSSAALSHHPTHPLPSAFVPFSTAARRAQNQPITSSICHSSPELYLAFFHSLEEDHTGEKWFDTARCLNDFQYEKKLEEALG</sequence>
<evidence type="ECO:0000313" key="2">
    <source>
        <dbReference type="Proteomes" id="UP000041254"/>
    </source>
</evidence>
<keyword evidence="2" id="KW-1185">Reference proteome</keyword>